<gene>
    <name evidence="4" type="ORF">FC89_GL000942</name>
</gene>
<accession>A0A0R1VQG7</accession>
<protein>
    <submittedName>
        <fullName evidence="4">Glycosyl hydrolase family 3 protein</fullName>
    </submittedName>
</protein>
<dbReference type="PANTHER" id="PTHR42715">
    <property type="entry name" value="BETA-GLUCOSIDASE"/>
    <property type="match status" value="1"/>
</dbReference>
<dbReference type="Gene3D" id="3.40.50.1700">
    <property type="entry name" value="Glycoside hydrolase family 3 C-terminal domain"/>
    <property type="match status" value="1"/>
</dbReference>
<dbReference type="Gene3D" id="2.60.40.10">
    <property type="entry name" value="Immunoglobulins"/>
    <property type="match status" value="1"/>
</dbReference>
<evidence type="ECO:0000313" key="4">
    <source>
        <dbReference type="EMBL" id="KRM06075.1"/>
    </source>
</evidence>
<dbReference type="InterPro" id="IPR036881">
    <property type="entry name" value="Glyco_hydro_3_C_sf"/>
</dbReference>
<keyword evidence="2 4" id="KW-0378">Hydrolase</keyword>
<sequence length="768" mass="85910">MDKIQEILQQLSLEEKIALTTGANNWQTVSFEKYGVPSVVMSDGPHGLRKEQVDENNPNVFNSVKATAFPTASLAACSFDRKLVGQMGKALGEECITQGVDLLLGPGVNIKRSPIGGRNFEYFSEDPLISGELGAAYINGVQSNGIGTSLKHFFANSQEFRRVTGSSDVDERTLREIYLTNFEIAVKKGKPWTVMAAYNKINGCFATENAKYNENVLRDKWGFKGAIISDWGATHDRIKALIGGTDLTMPKEQATAEVVQKIKHSPELQKVLDRNCERLLALALKVKEQRDKRKKESFKRSLKPLEVAQKVAEESLVLLKNKDQILPISKKQKITFIGDFAKNPRYQGFGSSHVNSIHVISALEAVSKITEVSFSQGYREDGQDALQLRSKAAEKAKKSDLAVVFVGLPETYESEGYDRSHMKLPENHVKLIDAVSKANPNTIVVLQNGSPVEMPWADKVKGIVEMYLGGDAGGQAIVNALFGIVNPSGRLAESFPYKLEDHSSYLFFGGEGDHVEYREGVFVGYRYFETKKMPVRYPFGYGLSYTTFDYTDLVVDQKDDKASAKVTVTITNSGDRTGKEVVQLYVSPHKGNIIRPVKELKGFTKVTLQPKESKQVSFELDHRSFAYWNVEEKDWSVETGDYDIIIGKNAHENILVQTIHIVGDTVKNQKLTELSTIGDLLKNPNGVKYWEKISDRFFEAVTESGFANQKTDTKQVTADELEEQKNNDMYKLLLSLPITTLSQMIPEYSLEKLKQDIAEVNHGSWRLY</sequence>
<dbReference type="InterPro" id="IPR002772">
    <property type="entry name" value="Glyco_hydro_3_C"/>
</dbReference>
<dbReference type="GO" id="GO:0005975">
    <property type="term" value="P:carbohydrate metabolic process"/>
    <property type="evidence" value="ECO:0007669"/>
    <property type="project" value="InterPro"/>
</dbReference>
<dbReference type="SUPFAM" id="SSF52279">
    <property type="entry name" value="Beta-D-glucan exohydrolase, C-terminal domain"/>
    <property type="match status" value="1"/>
</dbReference>
<dbReference type="Gene3D" id="3.20.20.300">
    <property type="entry name" value="Glycoside hydrolase, family 3, N-terminal domain"/>
    <property type="match status" value="1"/>
</dbReference>
<comment type="similarity">
    <text evidence="1">Belongs to the glycosyl hydrolase 3 family.</text>
</comment>
<dbReference type="AlphaFoldDB" id="A0A0R1VQG7"/>
<dbReference type="FunFam" id="2.60.40.10:FF:000495">
    <property type="entry name" value="Periplasmic beta-glucosidase"/>
    <property type="match status" value="1"/>
</dbReference>
<comment type="caution">
    <text evidence="4">The sequence shown here is derived from an EMBL/GenBank/DDBJ whole genome shotgun (WGS) entry which is preliminary data.</text>
</comment>
<dbReference type="SUPFAM" id="SSF51445">
    <property type="entry name" value="(Trans)glycosidases"/>
    <property type="match status" value="1"/>
</dbReference>
<dbReference type="InterPro" id="IPR036962">
    <property type="entry name" value="Glyco_hydro_3_N_sf"/>
</dbReference>
<name>A0A0R1VQG7_9LACO</name>
<proteinExistence type="inferred from homology"/>
<organism evidence="4 5">
    <name type="scientific">Liquorilactobacillus ghanensis DSM 18630</name>
    <dbReference type="NCBI Taxonomy" id="1423750"/>
    <lineage>
        <taxon>Bacteria</taxon>
        <taxon>Bacillati</taxon>
        <taxon>Bacillota</taxon>
        <taxon>Bacilli</taxon>
        <taxon>Lactobacillales</taxon>
        <taxon>Lactobacillaceae</taxon>
        <taxon>Liquorilactobacillus</taxon>
    </lineage>
</organism>
<reference evidence="4 5" key="1">
    <citation type="journal article" date="2015" name="Genome Announc.">
        <title>Expanding the biotechnology potential of lactobacilli through comparative genomics of 213 strains and associated genera.</title>
        <authorList>
            <person name="Sun Z."/>
            <person name="Harris H.M."/>
            <person name="McCann A."/>
            <person name="Guo C."/>
            <person name="Argimon S."/>
            <person name="Zhang W."/>
            <person name="Yang X."/>
            <person name="Jeffery I.B."/>
            <person name="Cooney J.C."/>
            <person name="Kagawa T.F."/>
            <person name="Liu W."/>
            <person name="Song Y."/>
            <person name="Salvetti E."/>
            <person name="Wrobel A."/>
            <person name="Rasinkangas P."/>
            <person name="Parkhill J."/>
            <person name="Rea M.C."/>
            <person name="O'Sullivan O."/>
            <person name="Ritari J."/>
            <person name="Douillard F.P."/>
            <person name="Paul Ross R."/>
            <person name="Yang R."/>
            <person name="Briner A.E."/>
            <person name="Felis G.E."/>
            <person name="de Vos W.M."/>
            <person name="Barrangou R."/>
            <person name="Klaenhammer T.R."/>
            <person name="Caufield P.W."/>
            <person name="Cui Y."/>
            <person name="Zhang H."/>
            <person name="O'Toole P.W."/>
        </authorList>
    </citation>
    <scope>NUCLEOTIDE SEQUENCE [LARGE SCALE GENOMIC DNA]</scope>
    <source>
        <strain evidence="4 5">DSM 18630</strain>
    </source>
</reference>
<dbReference type="PRINTS" id="PR00133">
    <property type="entry name" value="GLHYDRLASE3"/>
</dbReference>
<dbReference type="InterPro" id="IPR001764">
    <property type="entry name" value="Glyco_hydro_3_N"/>
</dbReference>
<dbReference type="RefSeq" id="WP_057871695.1">
    <property type="nucleotide sequence ID" value="NZ_AZGB01000016.1"/>
</dbReference>
<dbReference type="Pfam" id="PF01915">
    <property type="entry name" value="Glyco_hydro_3_C"/>
    <property type="match status" value="1"/>
</dbReference>
<dbReference type="EMBL" id="AZGB01000016">
    <property type="protein sequence ID" value="KRM06075.1"/>
    <property type="molecule type" value="Genomic_DNA"/>
</dbReference>
<feature type="domain" description="Fibronectin type III-like" evidence="3">
    <location>
        <begin position="580"/>
        <end position="650"/>
    </location>
</feature>
<dbReference type="InterPro" id="IPR013783">
    <property type="entry name" value="Ig-like_fold"/>
</dbReference>
<dbReference type="OrthoDB" id="9805821at2"/>
<dbReference type="Pfam" id="PF14310">
    <property type="entry name" value="Fn3-like"/>
    <property type="match status" value="1"/>
</dbReference>
<dbReference type="GeneID" id="98318969"/>
<dbReference type="SMART" id="SM01217">
    <property type="entry name" value="Fn3_like"/>
    <property type="match status" value="1"/>
</dbReference>
<keyword evidence="5" id="KW-1185">Reference proteome</keyword>
<dbReference type="InterPro" id="IPR050288">
    <property type="entry name" value="Cellulose_deg_GH3"/>
</dbReference>
<evidence type="ECO:0000259" key="3">
    <source>
        <dbReference type="SMART" id="SM01217"/>
    </source>
</evidence>
<dbReference type="InterPro" id="IPR026891">
    <property type="entry name" value="Fn3-like"/>
</dbReference>
<evidence type="ECO:0000256" key="1">
    <source>
        <dbReference type="ARBA" id="ARBA00005336"/>
    </source>
</evidence>
<dbReference type="PATRIC" id="fig|1423750.3.peg.966"/>
<dbReference type="Pfam" id="PF00933">
    <property type="entry name" value="Glyco_hydro_3"/>
    <property type="match status" value="1"/>
</dbReference>
<dbReference type="PANTHER" id="PTHR42715:SF10">
    <property type="entry name" value="BETA-GLUCOSIDASE"/>
    <property type="match status" value="1"/>
</dbReference>
<evidence type="ECO:0000256" key="2">
    <source>
        <dbReference type="ARBA" id="ARBA00022801"/>
    </source>
</evidence>
<dbReference type="GO" id="GO:0008422">
    <property type="term" value="F:beta-glucosidase activity"/>
    <property type="evidence" value="ECO:0007669"/>
    <property type="project" value="UniProtKB-ARBA"/>
</dbReference>
<dbReference type="InterPro" id="IPR017853">
    <property type="entry name" value="GH"/>
</dbReference>
<dbReference type="STRING" id="1423750.FC89_GL000942"/>
<dbReference type="Proteomes" id="UP000051451">
    <property type="component" value="Unassembled WGS sequence"/>
</dbReference>
<evidence type="ECO:0000313" key="5">
    <source>
        <dbReference type="Proteomes" id="UP000051451"/>
    </source>
</evidence>